<dbReference type="Proteomes" id="UP000032946">
    <property type="component" value="Chromosome"/>
</dbReference>
<evidence type="ECO:0000313" key="3">
    <source>
        <dbReference type="Proteomes" id="UP000032946"/>
    </source>
</evidence>
<feature type="transmembrane region" description="Helical" evidence="1">
    <location>
        <begin position="33"/>
        <end position="54"/>
    </location>
</feature>
<sequence length="57" mass="6349">MIVSHHTAPDVDTLLSSEQGYYPLLSYFNVQSFMQHVVFQLVLATILLIIAVSISTP</sequence>
<keyword evidence="1" id="KW-1133">Transmembrane helix</keyword>
<keyword evidence="1" id="KW-0472">Membrane</keyword>
<name>A0A9P1KBF6_9CYAN</name>
<accession>A0A9P1KBF6</accession>
<reference evidence="2 3" key="1">
    <citation type="submission" date="2014-02" db="EMBL/GenBank/DDBJ databases">
        <authorList>
            <person name="Genoscope - CEA"/>
        </authorList>
    </citation>
    <scope>NUCLEOTIDE SEQUENCE [LARGE SCALE GENOMIC DNA]</scope>
    <source>
        <strain evidence="2 3">PCC 8005</strain>
    </source>
</reference>
<dbReference type="AlphaFoldDB" id="A0A9P1KBF6"/>
<evidence type="ECO:0000313" key="2">
    <source>
        <dbReference type="EMBL" id="CDM93283.1"/>
    </source>
</evidence>
<organism evidence="2 3">
    <name type="scientific">Limnospira indica PCC 8005</name>
    <dbReference type="NCBI Taxonomy" id="376219"/>
    <lineage>
        <taxon>Bacteria</taxon>
        <taxon>Bacillati</taxon>
        <taxon>Cyanobacteriota</taxon>
        <taxon>Cyanophyceae</taxon>
        <taxon>Oscillatoriophycideae</taxon>
        <taxon>Oscillatoriales</taxon>
        <taxon>Sirenicapillariaceae</taxon>
        <taxon>Limnospira</taxon>
    </lineage>
</organism>
<keyword evidence="3" id="KW-1185">Reference proteome</keyword>
<proteinExistence type="predicted"/>
<dbReference type="EMBL" id="FO818640">
    <property type="protein sequence ID" value="CDM93283.1"/>
    <property type="molecule type" value="Genomic_DNA"/>
</dbReference>
<protein>
    <submittedName>
        <fullName evidence="2">Uncharacterized protein</fullName>
    </submittedName>
</protein>
<gene>
    <name evidence="2" type="ORF">ARTHRO_10956</name>
</gene>
<evidence type="ECO:0000256" key="1">
    <source>
        <dbReference type="SAM" id="Phobius"/>
    </source>
</evidence>
<keyword evidence="1" id="KW-0812">Transmembrane</keyword>